<dbReference type="HOGENOM" id="CLU_1153883_0_0_1"/>
<protein>
    <submittedName>
        <fullName evidence="2">Uncharacterized protein</fullName>
    </submittedName>
</protein>
<evidence type="ECO:0000313" key="3">
    <source>
        <dbReference type="Proteomes" id="UP000008144"/>
    </source>
</evidence>
<dbReference type="PANTHER" id="PTHR21356:SF1">
    <property type="entry name" value="ARMADILLO REPEAT-CONTAINING PROTEIN 2"/>
    <property type="match status" value="1"/>
</dbReference>
<accession>H2XJR4</accession>
<evidence type="ECO:0000256" key="1">
    <source>
        <dbReference type="SAM" id="MobiDB-lite"/>
    </source>
</evidence>
<evidence type="ECO:0000313" key="2">
    <source>
        <dbReference type="Ensembl" id="ENSCINP00000029896.1"/>
    </source>
</evidence>
<dbReference type="GeneTree" id="ENSGT00390000000663"/>
<keyword evidence="3" id="KW-1185">Reference proteome</keyword>
<dbReference type="Ensembl" id="ENSCINT00000033556.1">
    <property type="protein sequence ID" value="ENSCINP00000029896.1"/>
    <property type="gene ID" value="ENSCING00000020087.1"/>
</dbReference>
<dbReference type="PANTHER" id="PTHR21356">
    <property type="entry name" value="ARMADILLO REPEAT CONTAINING 2"/>
    <property type="match status" value="1"/>
</dbReference>
<dbReference type="InterPro" id="IPR038905">
    <property type="entry name" value="ARMC2"/>
</dbReference>
<reference evidence="2" key="3">
    <citation type="submission" date="2025-08" db="UniProtKB">
        <authorList>
            <consortium name="Ensembl"/>
        </authorList>
    </citation>
    <scope>IDENTIFICATION</scope>
</reference>
<feature type="region of interest" description="Disordered" evidence="1">
    <location>
        <begin position="47"/>
        <end position="241"/>
    </location>
</feature>
<reference evidence="2" key="2">
    <citation type="journal article" date="2008" name="Genome Biol.">
        <title>Improved genome assembly and evidence-based global gene model set for the chordate Ciona intestinalis: new insight into intron and operon populations.</title>
        <authorList>
            <person name="Satou Y."/>
            <person name="Mineta K."/>
            <person name="Ogasawara M."/>
            <person name="Sasakura Y."/>
            <person name="Shoguchi E."/>
            <person name="Ueno K."/>
            <person name="Yamada L."/>
            <person name="Matsumoto J."/>
            <person name="Wasserscheid J."/>
            <person name="Dewar K."/>
            <person name="Wiley G.B."/>
            <person name="Macmil S.L."/>
            <person name="Roe B.A."/>
            <person name="Zeller R.W."/>
            <person name="Hastings K.E."/>
            <person name="Lemaire P."/>
            <person name="Lindquist E."/>
            <person name="Endo T."/>
            <person name="Hotta K."/>
            <person name="Inaba K."/>
        </authorList>
    </citation>
    <scope>NUCLEOTIDE SEQUENCE [LARGE SCALE GENOMIC DNA]</scope>
    <source>
        <strain evidence="2">wild type</strain>
    </source>
</reference>
<feature type="compositionally biased region" description="Low complexity" evidence="1">
    <location>
        <begin position="220"/>
        <end position="241"/>
    </location>
</feature>
<proteinExistence type="predicted"/>
<reference evidence="3" key="1">
    <citation type="journal article" date="2002" name="Science">
        <title>The draft genome of Ciona intestinalis: insights into chordate and vertebrate origins.</title>
        <authorList>
            <person name="Dehal P."/>
            <person name="Satou Y."/>
            <person name="Campbell R.K."/>
            <person name="Chapman J."/>
            <person name="Degnan B."/>
            <person name="De Tomaso A."/>
            <person name="Davidson B."/>
            <person name="Di Gregorio A."/>
            <person name="Gelpke M."/>
            <person name="Goodstein D.M."/>
            <person name="Harafuji N."/>
            <person name="Hastings K.E."/>
            <person name="Ho I."/>
            <person name="Hotta K."/>
            <person name="Huang W."/>
            <person name="Kawashima T."/>
            <person name="Lemaire P."/>
            <person name="Martinez D."/>
            <person name="Meinertzhagen I.A."/>
            <person name="Necula S."/>
            <person name="Nonaka M."/>
            <person name="Putnam N."/>
            <person name="Rash S."/>
            <person name="Saiga H."/>
            <person name="Satake M."/>
            <person name="Terry A."/>
            <person name="Yamada L."/>
            <person name="Wang H.G."/>
            <person name="Awazu S."/>
            <person name="Azumi K."/>
            <person name="Boore J."/>
            <person name="Branno M."/>
            <person name="Chin-Bow S."/>
            <person name="DeSantis R."/>
            <person name="Doyle S."/>
            <person name="Francino P."/>
            <person name="Keys D.N."/>
            <person name="Haga S."/>
            <person name="Hayashi H."/>
            <person name="Hino K."/>
            <person name="Imai K.S."/>
            <person name="Inaba K."/>
            <person name="Kano S."/>
            <person name="Kobayashi K."/>
            <person name="Kobayashi M."/>
            <person name="Lee B.I."/>
            <person name="Makabe K.W."/>
            <person name="Manohar C."/>
            <person name="Matassi G."/>
            <person name="Medina M."/>
            <person name="Mochizuki Y."/>
            <person name="Mount S."/>
            <person name="Morishita T."/>
            <person name="Miura S."/>
            <person name="Nakayama A."/>
            <person name="Nishizaka S."/>
            <person name="Nomoto H."/>
            <person name="Ohta F."/>
            <person name="Oishi K."/>
            <person name="Rigoutsos I."/>
            <person name="Sano M."/>
            <person name="Sasaki A."/>
            <person name="Sasakura Y."/>
            <person name="Shoguchi E."/>
            <person name="Shin-i T."/>
            <person name="Spagnuolo A."/>
            <person name="Stainier D."/>
            <person name="Suzuki M.M."/>
            <person name="Tassy O."/>
            <person name="Takatori N."/>
            <person name="Tokuoka M."/>
            <person name="Yagi K."/>
            <person name="Yoshizaki F."/>
            <person name="Wada S."/>
            <person name="Zhang C."/>
            <person name="Hyatt P.D."/>
            <person name="Larimer F."/>
            <person name="Detter C."/>
            <person name="Doggett N."/>
            <person name="Glavina T."/>
            <person name="Hawkins T."/>
            <person name="Richardson P."/>
            <person name="Lucas S."/>
            <person name="Kohara Y."/>
            <person name="Levine M."/>
            <person name="Satoh N."/>
            <person name="Rokhsar D.S."/>
        </authorList>
    </citation>
    <scope>NUCLEOTIDE SEQUENCE [LARGE SCALE GENOMIC DNA]</scope>
</reference>
<reference evidence="2" key="4">
    <citation type="submission" date="2025-09" db="UniProtKB">
        <authorList>
            <consortium name="Ensembl"/>
        </authorList>
    </citation>
    <scope>IDENTIFICATION</scope>
</reference>
<organism evidence="2 3">
    <name type="scientific">Ciona intestinalis</name>
    <name type="common">Transparent sea squirt</name>
    <name type="synonym">Ascidia intestinalis</name>
    <dbReference type="NCBI Taxonomy" id="7719"/>
    <lineage>
        <taxon>Eukaryota</taxon>
        <taxon>Metazoa</taxon>
        <taxon>Chordata</taxon>
        <taxon>Tunicata</taxon>
        <taxon>Ascidiacea</taxon>
        <taxon>Phlebobranchia</taxon>
        <taxon>Cionidae</taxon>
        <taxon>Ciona</taxon>
    </lineage>
</organism>
<dbReference type="EMBL" id="EAAA01000977">
    <property type="status" value="NOT_ANNOTATED_CDS"/>
    <property type="molecule type" value="Genomic_DNA"/>
</dbReference>
<dbReference type="AlphaFoldDB" id="H2XJR4"/>
<name>H2XJR4_CIOIN</name>
<sequence>MMEHRKAGMSMKKYKTIPNRDFIATTPERPSSAEVIRDAKQWCALQAIQTRRPATPRDASRSLFGASAEGTRGNSRPPSAFSIGPQHFDPTDSPSRPNSGAVAKSKLAPLNHKPIVPSNPELLVGKKSSMIVSSSQRTPGDGSELVLRKGAKQQTPRSPVKAVHADQKVNNFDEIDDKTPSMLIPSRYHPTPPPARPKTQKTAQKQKDIVIPTAPDEQRAPSSGSTASSAGSVGRSSGDRR</sequence>
<dbReference type="Proteomes" id="UP000008144">
    <property type="component" value="Chromosome 12"/>
</dbReference>
<dbReference type="STRING" id="7719.ENSCINP00000029896"/>
<dbReference type="InParanoid" id="H2XJR4"/>